<keyword evidence="5" id="KW-0186">Copper</keyword>
<comment type="caution">
    <text evidence="6">The sequence shown here is derived from an EMBL/GenBank/DDBJ whole genome shotgun (WGS) entry which is preliminary data.</text>
</comment>
<dbReference type="EMBL" id="CAMXCT030006634">
    <property type="protein sequence ID" value="CAL4804729.1"/>
    <property type="molecule type" value="Genomic_DNA"/>
</dbReference>
<sequence length="170" mass="18881">MDHMDHMDHHHHHGNMDMAGNVTEEVFCLGDGQVMNNGFQIAIGSAQPCALFLFPGWVVDTPAKYFGACFAAFLMPTVIVLIQILREKVLESSKNSSRTFGLDALAAAWYGLQMMFAYFLMLLAMLFETGIFLCICFGFVASFLLLQRYKRYKGVTGEKVAMDGAPCCAL</sequence>
<keyword evidence="4 5" id="KW-0472">Membrane</keyword>
<dbReference type="OrthoDB" id="417166at2759"/>
<dbReference type="InterPro" id="IPR007274">
    <property type="entry name" value="Cop_transporter"/>
</dbReference>
<evidence type="ECO:0000313" key="6">
    <source>
        <dbReference type="EMBL" id="CAI4017417.1"/>
    </source>
</evidence>
<evidence type="ECO:0000256" key="3">
    <source>
        <dbReference type="ARBA" id="ARBA00022989"/>
    </source>
</evidence>
<dbReference type="Proteomes" id="UP001152797">
    <property type="component" value="Unassembled WGS sequence"/>
</dbReference>
<dbReference type="EMBL" id="CAMXCT020006634">
    <property type="protein sequence ID" value="CAL1170792.1"/>
    <property type="molecule type" value="Genomic_DNA"/>
</dbReference>
<feature type="transmembrane region" description="Helical" evidence="5">
    <location>
        <begin position="130"/>
        <end position="146"/>
    </location>
</feature>
<gene>
    <name evidence="6" type="ORF">C1SCF055_LOCUS42061</name>
</gene>
<dbReference type="PANTHER" id="PTHR12483:SF27">
    <property type="entry name" value="COPPER TRANSPORT PROTEIN CTR1"/>
    <property type="match status" value="1"/>
</dbReference>
<protein>
    <recommendedName>
        <fullName evidence="5">Copper transport protein</fullName>
    </recommendedName>
</protein>
<proteinExistence type="inferred from homology"/>
<accession>A0A9P1GM76</accession>
<evidence type="ECO:0000256" key="1">
    <source>
        <dbReference type="ARBA" id="ARBA00004141"/>
    </source>
</evidence>
<dbReference type="GO" id="GO:0005375">
    <property type="term" value="F:copper ion transmembrane transporter activity"/>
    <property type="evidence" value="ECO:0007669"/>
    <property type="project" value="UniProtKB-UniRule"/>
</dbReference>
<evidence type="ECO:0000256" key="5">
    <source>
        <dbReference type="RuleBase" id="RU367022"/>
    </source>
</evidence>
<name>A0A9P1GM76_9DINO</name>
<organism evidence="6">
    <name type="scientific">Cladocopium goreaui</name>
    <dbReference type="NCBI Taxonomy" id="2562237"/>
    <lineage>
        <taxon>Eukaryota</taxon>
        <taxon>Sar</taxon>
        <taxon>Alveolata</taxon>
        <taxon>Dinophyceae</taxon>
        <taxon>Suessiales</taxon>
        <taxon>Symbiodiniaceae</taxon>
        <taxon>Cladocopium</taxon>
    </lineage>
</organism>
<dbReference type="PANTHER" id="PTHR12483">
    <property type="entry name" value="SOLUTE CARRIER FAMILY 31 COPPER TRANSPORTERS"/>
    <property type="match status" value="1"/>
</dbReference>
<keyword evidence="2 5" id="KW-0812">Transmembrane</keyword>
<dbReference type="Pfam" id="PF04145">
    <property type="entry name" value="Ctr"/>
    <property type="match status" value="1"/>
</dbReference>
<dbReference type="AlphaFoldDB" id="A0A9P1GM76"/>
<dbReference type="GO" id="GO:0005886">
    <property type="term" value="C:plasma membrane"/>
    <property type="evidence" value="ECO:0007669"/>
    <property type="project" value="TreeGrafter"/>
</dbReference>
<evidence type="ECO:0000313" key="8">
    <source>
        <dbReference type="Proteomes" id="UP001152797"/>
    </source>
</evidence>
<reference evidence="7 8" key="2">
    <citation type="submission" date="2024-05" db="EMBL/GenBank/DDBJ databases">
        <authorList>
            <person name="Chen Y."/>
            <person name="Shah S."/>
            <person name="Dougan E. K."/>
            <person name="Thang M."/>
            <person name="Chan C."/>
        </authorList>
    </citation>
    <scope>NUCLEOTIDE SEQUENCE [LARGE SCALE GENOMIC DNA]</scope>
</reference>
<keyword evidence="8" id="KW-1185">Reference proteome</keyword>
<keyword evidence="3 5" id="KW-1133">Transmembrane helix</keyword>
<comment type="subcellular location">
    <subcellularLocation>
        <location evidence="1 5">Membrane</location>
        <topology evidence="1 5">Multi-pass membrane protein</topology>
    </subcellularLocation>
</comment>
<keyword evidence="5" id="KW-0406">Ion transport</keyword>
<dbReference type="EMBL" id="CAMXCT010006634">
    <property type="protein sequence ID" value="CAI4017417.1"/>
    <property type="molecule type" value="Genomic_DNA"/>
</dbReference>
<feature type="transmembrane region" description="Helical" evidence="5">
    <location>
        <begin position="65"/>
        <end position="85"/>
    </location>
</feature>
<keyword evidence="5" id="KW-0187">Copper transport</keyword>
<reference evidence="6" key="1">
    <citation type="submission" date="2022-10" db="EMBL/GenBank/DDBJ databases">
        <authorList>
            <person name="Chen Y."/>
            <person name="Dougan E. K."/>
            <person name="Chan C."/>
            <person name="Rhodes N."/>
            <person name="Thang M."/>
        </authorList>
    </citation>
    <scope>NUCLEOTIDE SEQUENCE</scope>
</reference>
<evidence type="ECO:0000256" key="2">
    <source>
        <dbReference type="ARBA" id="ARBA00022692"/>
    </source>
</evidence>
<comment type="similarity">
    <text evidence="5">Belongs to the copper transporter (Ctr) (TC 1.A.56) family. SLC31A subfamily.</text>
</comment>
<evidence type="ECO:0000313" key="7">
    <source>
        <dbReference type="EMBL" id="CAL4804729.1"/>
    </source>
</evidence>
<keyword evidence="5" id="KW-0813">Transport</keyword>
<evidence type="ECO:0000256" key="4">
    <source>
        <dbReference type="ARBA" id="ARBA00023136"/>
    </source>
</evidence>